<evidence type="ECO:0000256" key="1">
    <source>
        <dbReference type="SAM" id="MobiDB-lite"/>
    </source>
</evidence>
<sequence length="204" mass="23240">MPNSILERLTNLSNTTSAETVFHHKPKDTSVEPAVHGMSREEAMIFEPRHDLYLIAPWADHSRQPHSDAEVISAKRASHSKNSKHKQPISYSPTDGHDKSSGHRKHKSRKSDAGHHKHHNSSVHSHHHSNSQSSRHGHHQRESSATSRSWQKNDRVDPAMKGYNSGQCVTFLRDVTPEPEPEKRGFWKRLFGKKKGDSRLRNLS</sequence>
<dbReference type="AlphaFoldDB" id="A0A6A6WV70"/>
<proteinExistence type="predicted"/>
<name>A0A6A6WV70_9PLEO</name>
<gene>
    <name evidence="2" type="ORF">K505DRAFT_395595</name>
</gene>
<protein>
    <submittedName>
        <fullName evidence="2">Uncharacterized protein</fullName>
    </submittedName>
</protein>
<dbReference type="EMBL" id="MU002258">
    <property type="protein sequence ID" value="KAF2787999.1"/>
    <property type="molecule type" value="Genomic_DNA"/>
</dbReference>
<evidence type="ECO:0000313" key="3">
    <source>
        <dbReference type="Proteomes" id="UP000799757"/>
    </source>
</evidence>
<keyword evidence="3" id="KW-1185">Reference proteome</keyword>
<dbReference type="Proteomes" id="UP000799757">
    <property type="component" value="Unassembled WGS sequence"/>
</dbReference>
<accession>A0A6A6WV70</accession>
<feature type="compositionally biased region" description="Basic residues" evidence="1">
    <location>
        <begin position="76"/>
        <end position="87"/>
    </location>
</feature>
<feature type="compositionally biased region" description="Basic residues" evidence="1">
    <location>
        <begin position="102"/>
        <end position="139"/>
    </location>
</feature>
<reference evidence="2" key="1">
    <citation type="journal article" date="2020" name="Stud. Mycol.">
        <title>101 Dothideomycetes genomes: a test case for predicting lifestyles and emergence of pathogens.</title>
        <authorList>
            <person name="Haridas S."/>
            <person name="Albert R."/>
            <person name="Binder M."/>
            <person name="Bloem J."/>
            <person name="Labutti K."/>
            <person name="Salamov A."/>
            <person name="Andreopoulos B."/>
            <person name="Baker S."/>
            <person name="Barry K."/>
            <person name="Bills G."/>
            <person name="Bluhm B."/>
            <person name="Cannon C."/>
            <person name="Castanera R."/>
            <person name="Culley D."/>
            <person name="Daum C."/>
            <person name="Ezra D."/>
            <person name="Gonzalez J."/>
            <person name="Henrissat B."/>
            <person name="Kuo A."/>
            <person name="Liang C."/>
            <person name="Lipzen A."/>
            <person name="Lutzoni F."/>
            <person name="Magnuson J."/>
            <person name="Mondo S."/>
            <person name="Nolan M."/>
            <person name="Ohm R."/>
            <person name="Pangilinan J."/>
            <person name="Park H.-J."/>
            <person name="Ramirez L."/>
            <person name="Alfaro M."/>
            <person name="Sun H."/>
            <person name="Tritt A."/>
            <person name="Yoshinaga Y."/>
            <person name="Zwiers L.-H."/>
            <person name="Turgeon B."/>
            <person name="Goodwin S."/>
            <person name="Spatafora J."/>
            <person name="Crous P."/>
            <person name="Grigoriev I."/>
        </authorList>
    </citation>
    <scope>NUCLEOTIDE SEQUENCE</scope>
    <source>
        <strain evidence="2">CBS 109.77</strain>
    </source>
</reference>
<organism evidence="2 3">
    <name type="scientific">Melanomma pulvis-pyrius CBS 109.77</name>
    <dbReference type="NCBI Taxonomy" id="1314802"/>
    <lineage>
        <taxon>Eukaryota</taxon>
        <taxon>Fungi</taxon>
        <taxon>Dikarya</taxon>
        <taxon>Ascomycota</taxon>
        <taxon>Pezizomycotina</taxon>
        <taxon>Dothideomycetes</taxon>
        <taxon>Pleosporomycetidae</taxon>
        <taxon>Pleosporales</taxon>
        <taxon>Melanommataceae</taxon>
        <taxon>Melanomma</taxon>
    </lineage>
</organism>
<feature type="region of interest" description="Disordered" evidence="1">
    <location>
        <begin position="61"/>
        <end position="166"/>
    </location>
</feature>
<evidence type="ECO:0000313" key="2">
    <source>
        <dbReference type="EMBL" id="KAF2787999.1"/>
    </source>
</evidence>